<protein>
    <recommendedName>
        <fullName evidence="2">DUF6801 domain-containing protein</fullName>
    </recommendedName>
</protein>
<organism evidence="3 4">
    <name type="scientific">Amycolatopsis eburnea</name>
    <dbReference type="NCBI Taxonomy" id="2267691"/>
    <lineage>
        <taxon>Bacteria</taxon>
        <taxon>Bacillati</taxon>
        <taxon>Actinomycetota</taxon>
        <taxon>Actinomycetes</taxon>
        <taxon>Pseudonocardiales</taxon>
        <taxon>Pseudonocardiaceae</taxon>
        <taxon>Amycolatopsis</taxon>
    </lineage>
</organism>
<evidence type="ECO:0000313" key="3">
    <source>
        <dbReference type="EMBL" id="RSD23724.1"/>
    </source>
</evidence>
<dbReference type="EMBL" id="RSEC01000021">
    <property type="protein sequence ID" value="RSD23724.1"/>
    <property type="molecule type" value="Genomic_DNA"/>
</dbReference>
<keyword evidence="4" id="KW-1185">Reference proteome</keyword>
<dbReference type="AlphaFoldDB" id="A0A427TIV9"/>
<name>A0A427TIV9_9PSEU</name>
<dbReference type="OrthoDB" id="3623853at2"/>
<comment type="caution">
    <text evidence="3">The sequence shown here is derived from an EMBL/GenBank/DDBJ whole genome shotgun (WGS) entry which is preliminary data.</text>
</comment>
<evidence type="ECO:0000313" key="4">
    <source>
        <dbReference type="Proteomes" id="UP000267081"/>
    </source>
</evidence>
<sequence length="212" mass="21002">MSRLSRLSAGIATTATAIGAIAVLTAGTAAAATITYAAGGTAGITYNCTFPGISPQPVAITAHLDAPDTVVHGTTVTPSNVGGTATISSTVHSLLTAVGYDGIRGKATVPVTASAGTLSQSSATGLNIPEVIYPTGGAITVVISQDSGSSIPNWTAPPAAGTATLSLTSGLSANLEFHKKSTNTWSPWTMNCTLKVTSPAQNIAFSPSITVS</sequence>
<evidence type="ECO:0000256" key="1">
    <source>
        <dbReference type="SAM" id="SignalP"/>
    </source>
</evidence>
<reference evidence="3 4" key="1">
    <citation type="submission" date="2018-12" db="EMBL/GenBank/DDBJ databases">
        <title>Amycolatopsis eburnea sp. nov. actinomycete associate with arbuscular mycorrhiza fungal spore.</title>
        <authorList>
            <person name="Lumyong S."/>
            <person name="Chaiya L."/>
        </authorList>
    </citation>
    <scope>NUCLEOTIDE SEQUENCE [LARGE SCALE GENOMIC DNA]</scope>
    <source>
        <strain evidence="3 4">GLM-1</strain>
    </source>
</reference>
<dbReference type="Proteomes" id="UP000267081">
    <property type="component" value="Unassembled WGS sequence"/>
</dbReference>
<dbReference type="Pfam" id="PF20611">
    <property type="entry name" value="DUF6801"/>
    <property type="match status" value="1"/>
</dbReference>
<dbReference type="RefSeq" id="WP_125306424.1">
    <property type="nucleotide sequence ID" value="NZ_RSEC01000021.1"/>
</dbReference>
<feature type="chain" id="PRO_5019123742" description="DUF6801 domain-containing protein" evidence="1">
    <location>
        <begin position="32"/>
        <end position="212"/>
    </location>
</feature>
<dbReference type="InterPro" id="IPR046542">
    <property type="entry name" value="DUF6801"/>
</dbReference>
<gene>
    <name evidence="3" type="ORF">EIY87_04835</name>
</gene>
<proteinExistence type="predicted"/>
<accession>A0A427TIV9</accession>
<feature type="signal peptide" evidence="1">
    <location>
        <begin position="1"/>
        <end position="31"/>
    </location>
</feature>
<feature type="domain" description="DUF6801" evidence="2">
    <location>
        <begin position="45"/>
        <end position="197"/>
    </location>
</feature>
<evidence type="ECO:0000259" key="2">
    <source>
        <dbReference type="Pfam" id="PF20611"/>
    </source>
</evidence>
<keyword evidence="1" id="KW-0732">Signal</keyword>